<dbReference type="RefSeq" id="WP_007125814.1">
    <property type="nucleotide sequence ID" value="NZ_AZFO01000042.1"/>
</dbReference>
<dbReference type="Gene3D" id="2.60.40.740">
    <property type="match status" value="1"/>
</dbReference>
<keyword evidence="5" id="KW-0572">Peptidoglycan-anchor</keyword>
<evidence type="ECO:0000259" key="9">
    <source>
        <dbReference type="PROSITE" id="PS50847"/>
    </source>
</evidence>
<evidence type="ECO:0000256" key="5">
    <source>
        <dbReference type="ARBA" id="ARBA00023088"/>
    </source>
</evidence>
<dbReference type="Proteomes" id="UP000005583">
    <property type="component" value="Unassembled WGS sequence"/>
</dbReference>
<keyword evidence="4 8" id="KW-0732">Signal</keyword>
<feature type="chain" id="PRO_5002913562" evidence="8">
    <location>
        <begin position="26"/>
        <end position="478"/>
    </location>
</feature>
<evidence type="ECO:0000256" key="6">
    <source>
        <dbReference type="SAM" id="MobiDB-lite"/>
    </source>
</evidence>
<dbReference type="InterPro" id="IPR011252">
    <property type="entry name" value="Fibrogen-bd_dom1"/>
</dbReference>
<dbReference type="InterPro" id="IPR008966">
    <property type="entry name" value="Adhesion_dom_sf"/>
</dbReference>
<dbReference type="Pfam" id="PF00746">
    <property type="entry name" value="Gram_pos_anchor"/>
    <property type="match status" value="1"/>
</dbReference>
<feature type="transmembrane region" description="Helical" evidence="7">
    <location>
        <begin position="455"/>
        <end position="474"/>
    </location>
</feature>
<dbReference type="EMBL" id="ACGU01000060">
    <property type="protein sequence ID" value="EEJ71823.1"/>
    <property type="molecule type" value="Genomic_DNA"/>
</dbReference>
<accession>C2ENS1</accession>
<dbReference type="AlphaFoldDB" id="C2ENS1"/>
<dbReference type="HOGENOM" id="CLU_048254_0_0_9"/>
<evidence type="ECO:0000313" key="10">
    <source>
        <dbReference type="EMBL" id="EEJ71823.1"/>
    </source>
</evidence>
<dbReference type="GO" id="GO:0007155">
    <property type="term" value="P:cell adhesion"/>
    <property type="evidence" value="ECO:0007669"/>
    <property type="project" value="InterPro"/>
</dbReference>
<dbReference type="SUPFAM" id="SSF49401">
    <property type="entry name" value="Bacterial adhesins"/>
    <property type="match status" value="2"/>
</dbReference>
<evidence type="ECO:0000256" key="4">
    <source>
        <dbReference type="ARBA" id="ARBA00022729"/>
    </source>
</evidence>
<organism evidence="10 11">
    <name type="scientific">Lactobacillus ultunensis DSM 16047</name>
    <dbReference type="NCBI Taxonomy" id="525365"/>
    <lineage>
        <taxon>Bacteria</taxon>
        <taxon>Bacillati</taxon>
        <taxon>Bacillota</taxon>
        <taxon>Bacilli</taxon>
        <taxon>Lactobacillales</taxon>
        <taxon>Lactobacillaceae</taxon>
        <taxon>Lactobacillus</taxon>
    </lineage>
</organism>
<evidence type="ECO:0000256" key="1">
    <source>
        <dbReference type="ARBA" id="ARBA00004191"/>
    </source>
</evidence>
<feature type="domain" description="Gram-positive cocci surface proteins LPxTG" evidence="9">
    <location>
        <begin position="446"/>
        <end position="478"/>
    </location>
</feature>
<evidence type="ECO:0000256" key="8">
    <source>
        <dbReference type="SAM" id="SignalP"/>
    </source>
</evidence>
<keyword evidence="2" id="KW-0134">Cell wall</keyword>
<proteinExistence type="predicted"/>
<keyword evidence="3" id="KW-0964">Secreted</keyword>
<sequence>MRKVLVGIAFFTILAIFKTARTVQAATTDLSKNFTALRINPKYNKAVFNDDFVHVRADFNDRQCQIKGNSSMAISWENDKPAFIQGIPEKSNLIAEDEQGKEYKVGEYTVTKNGVLIAFNEKVEDFKNISGKVDFDIQIKNPTKNSQNLFIQAGDLSEKLHVIGQPRPESVVLSAEVNGFYNERQDEISWEIKIDPQKEKTDTIEVSNEIPIGLLLDRDSLEAETCGKKIKLNEDNVEIAEDGMKLWFDNKDHANQPIIIRYQTKVIDNKKIEALNQVTVGYLKNGKITNESIYGGKIENGNSKCIVATLLDLESSKKSPKDKSQGNKRRETEDGKKDRYLELYREVMDLLFKEKRNKNNVNDEQKKLDKNKVLSLPDTSSPIRLKGFDNTPTPLAETRISKAKRAKDIVNVLDENSDQDDKLSKANNKGNIKHVDHVTEHSSNKLPKAGESSTVILTAIGLVILGSGVVAFKLKLKE</sequence>
<gene>
    <name evidence="10" type="ORF">HMPREF0548_1317</name>
</gene>
<evidence type="ECO:0000256" key="7">
    <source>
        <dbReference type="SAM" id="Phobius"/>
    </source>
</evidence>
<feature type="region of interest" description="Disordered" evidence="6">
    <location>
        <begin position="316"/>
        <end position="337"/>
    </location>
</feature>
<comment type="caution">
    <text evidence="10">The sequence shown here is derived from an EMBL/GenBank/DDBJ whole genome shotgun (WGS) entry which is preliminary data.</text>
</comment>
<keyword evidence="7" id="KW-0812">Transmembrane</keyword>
<dbReference type="STRING" id="525365.HMPREF0548_1317"/>
<comment type="subcellular location">
    <subcellularLocation>
        <location evidence="1">Secreted</location>
        <location evidence="1">Cell wall</location>
    </subcellularLocation>
</comment>
<reference evidence="10 11" key="1">
    <citation type="submission" date="2009-01" db="EMBL/GenBank/DDBJ databases">
        <authorList>
            <person name="Qin X."/>
            <person name="Bachman B."/>
            <person name="Battles P."/>
            <person name="Bell A."/>
            <person name="Bess C."/>
            <person name="Bickham C."/>
            <person name="Chaboub L."/>
            <person name="Chen D."/>
            <person name="Coyle M."/>
            <person name="Deiros D.R."/>
            <person name="Dinh H."/>
            <person name="Forbes L."/>
            <person name="Fowler G."/>
            <person name="Francisco L."/>
            <person name="Fu Q."/>
            <person name="Gubbala S."/>
            <person name="Hale W."/>
            <person name="Han Y."/>
            <person name="Hemphill L."/>
            <person name="Highlander S.K."/>
            <person name="Hirani K."/>
            <person name="Hogues M."/>
            <person name="Jackson L."/>
            <person name="Jakkamsetti A."/>
            <person name="Javaid M."/>
            <person name="Jiang H."/>
            <person name="Korchina V."/>
            <person name="Kovar C."/>
            <person name="Lara F."/>
            <person name="Lee S."/>
            <person name="Mata R."/>
            <person name="Mathew T."/>
            <person name="Moen C."/>
            <person name="Morales K."/>
            <person name="Munidasa M."/>
            <person name="Nazareth L."/>
            <person name="Ngo R."/>
            <person name="Nguyen L."/>
            <person name="Okwuonu G."/>
            <person name="Ongeri F."/>
            <person name="Patil S."/>
            <person name="Petrosino J."/>
            <person name="Pham C."/>
            <person name="Pham P."/>
            <person name="Pu L.-L."/>
            <person name="Puazo M."/>
            <person name="Raj R."/>
            <person name="Reid J."/>
            <person name="Rouhana J."/>
            <person name="Saada N."/>
            <person name="Shang Y."/>
            <person name="Simmons D."/>
            <person name="Thornton R."/>
            <person name="Warren J."/>
            <person name="Weissenberger G."/>
            <person name="Zhang J."/>
            <person name="Zhang L."/>
            <person name="Zhou C."/>
            <person name="Zhu D."/>
            <person name="Muzny D."/>
            <person name="Worley K."/>
            <person name="Gibbs R."/>
        </authorList>
    </citation>
    <scope>NUCLEOTIDE SEQUENCE [LARGE SCALE GENOMIC DNA]</scope>
    <source>
        <strain evidence="10 11">DSM 16047</strain>
    </source>
</reference>
<dbReference type="NCBIfam" id="TIGR01167">
    <property type="entry name" value="LPXTG_anchor"/>
    <property type="match status" value="1"/>
</dbReference>
<evidence type="ECO:0000313" key="11">
    <source>
        <dbReference type="Proteomes" id="UP000005583"/>
    </source>
</evidence>
<evidence type="ECO:0000256" key="3">
    <source>
        <dbReference type="ARBA" id="ARBA00022525"/>
    </source>
</evidence>
<dbReference type="OrthoDB" id="2314064at2"/>
<keyword evidence="11" id="KW-1185">Reference proteome</keyword>
<dbReference type="InterPro" id="IPR019931">
    <property type="entry name" value="LPXTG_anchor"/>
</dbReference>
<keyword evidence="7" id="KW-1133">Transmembrane helix</keyword>
<keyword evidence="7" id="KW-0472">Membrane</keyword>
<evidence type="ECO:0000256" key="2">
    <source>
        <dbReference type="ARBA" id="ARBA00022512"/>
    </source>
</evidence>
<dbReference type="eggNOG" id="ENOG5030A1D">
    <property type="taxonomic scope" value="Bacteria"/>
</dbReference>
<feature type="signal peptide" evidence="8">
    <location>
        <begin position="1"/>
        <end position="25"/>
    </location>
</feature>
<dbReference type="Gene3D" id="2.60.40.1280">
    <property type="match status" value="1"/>
</dbReference>
<name>C2ENS1_9LACO</name>
<dbReference type="PROSITE" id="PS50847">
    <property type="entry name" value="GRAM_POS_ANCHORING"/>
    <property type="match status" value="1"/>
</dbReference>
<protein>
    <submittedName>
        <fullName evidence="10">LPXTG-motif cell wall anchor domain protein</fullName>
    </submittedName>
</protein>